<dbReference type="SMART" id="SM00847">
    <property type="entry name" value="HA2"/>
    <property type="match status" value="1"/>
</dbReference>
<sequence>MSLDFHQFNLPVAEVVPEVRAHLAKESTIILKAPPGAGKSTLVPLTLLEEEWLEGRKIFLLEPRRLAAKSIAQRMADMLGEKVGETVGYRVRFDVKVSERTRIEILTEGILTRMLQDDNALEDVGIVIFDEFHERSLHADLAMALCRECQQVLRDDLKVMVMSATLDMPQLSALLDNCPIVESEGRMFPVEKFYVGDTDRYLLPELMTKTIQNALKDHDGDILCFMPGQGEIMKCADLLHQHTKGIAIYPLFGQLPINKQRAAILPHPEEKRKVVLATSIAETSLTIEGVKIVIDSGFTRIQQFDPNSGLSRLETVMVSEDAADQRAGRAGRLGPGICYRMWSKTTHSRLEETREPEIEQADLTSLVLDLAQWGIIHPNELAWVTPPPAGHVAQAKDTLTQLEALEDEKITPHGKAIHRLPCHPRIAHMLLFAEENELLPLATDLAAIIEERDPLPKNSGADINTRITALRRSREGGKNPRFRQINKISEVYRKLFKSKEDNHSFDDFETGLLLAHAYPERIACAKPGNNAQFQLANGKIAAIGHRDDLADEAWLAVAHIDARDGMGKIFMASPLDPTDLAPMVREKEVVKWDTDEGGLIANKQLCIGNIILKSTPINNPDPSHLQQAILDAIKKEGKQLLPFKEKEVEQWQSRVLSLKKWNPKDKWPDVSTETLLYSASKWLSPYLDKIKKPADLMKLELQDILHHSLPWELQEQLDTLAPTKIKVPSGSNIKLKYLDNGQPPVLAVRLQECFGLEDTPMINNGKQSVVLHLLSPGFKPVQITSDLKSFWNNAYFEVKKDLKRRYPKHSWPDDPWTEEAVRGVKRKKS</sequence>
<dbReference type="InterPro" id="IPR001650">
    <property type="entry name" value="Helicase_C-like"/>
</dbReference>
<dbReference type="CDD" id="cd18791">
    <property type="entry name" value="SF2_C_RHA"/>
    <property type="match status" value="1"/>
</dbReference>
<keyword evidence="4" id="KW-0067">ATP-binding</keyword>
<keyword evidence="2" id="KW-0378">Hydrolase</keyword>
<dbReference type="CDD" id="cd17990">
    <property type="entry name" value="DEXHc_HrpB"/>
    <property type="match status" value="1"/>
</dbReference>
<dbReference type="InterPro" id="IPR011545">
    <property type="entry name" value="DEAD/DEAH_box_helicase_dom"/>
</dbReference>
<dbReference type="InterPro" id="IPR013689">
    <property type="entry name" value="RNA_helicase_ATP-dep_HrpB_C"/>
</dbReference>
<dbReference type="InterPro" id="IPR014001">
    <property type="entry name" value="Helicase_ATP-bd"/>
</dbReference>
<dbReference type="NCBIfam" id="TIGR01970">
    <property type="entry name" value="DEAH_box_HrpB"/>
    <property type="match status" value="1"/>
</dbReference>
<reference evidence="7 8" key="1">
    <citation type="submission" date="2020-04" db="EMBL/GenBank/DDBJ databases">
        <title>Flammeovirga sp. SR4, a novel species isolated from seawater.</title>
        <authorList>
            <person name="Wang X."/>
        </authorList>
    </citation>
    <scope>NUCLEOTIDE SEQUENCE [LARGE SCALE GENOMIC DNA]</scope>
    <source>
        <strain evidence="7 8">ATCC 23126</strain>
    </source>
</reference>
<evidence type="ECO:0000256" key="1">
    <source>
        <dbReference type="ARBA" id="ARBA00022741"/>
    </source>
</evidence>
<dbReference type="EMBL" id="JABANE010000136">
    <property type="protein sequence ID" value="NME72127.1"/>
    <property type="molecule type" value="Genomic_DNA"/>
</dbReference>
<dbReference type="Gene3D" id="1.20.120.1080">
    <property type="match status" value="1"/>
</dbReference>
<dbReference type="Gene3D" id="3.40.50.300">
    <property type="entry name" value="P-loop containing nucleotide triphosphate hydrolases"/>
    <property type="match status" value="2"/>
</dbReference>
<evidence type="ECO:0000259" key="6">
    <source>
        <dbReference type="PROSITE" id="PS51194"/>
    </source>
</evidence>
<dbReference type="Pfam" id="PF00271">
    <property type="entry name" value="Helicase_C"/>
    <property type="match status" value="1"/>
</dbReference>
<dbReference type="GO" id="GO:0003676">
    <property type="term" value="F:nucleic acid binding"/>
    <property type="evidence" value="ECO:0007669"/>
    <property type="project" value="InterPro"/>
</dbReference>
<dbReference type="RefSeq" id="WP_169660321.1">
    <property type="nucleotide sequence ID" value="NZ_JABANE010000136.1"/>
</dbReference>
<dbReference type="InterPro" id="IPR049614">
    <property type="entry name" value="HrpB_DEXH"/>
</dbReference>
<feature type="domain" description="Helicase C-terminal" evidence="6">
    <location>
        <begin position="202"/>
        <end position="374"/>
    </location>
</feature>
<gene>
    <name evidence="7" type="primary">hrpB</name>
    <name evidence="7" type="ORF">HHU12_29465</name>
</gene>
<name>A0A7X9S0X1_9BACT</name>
<dbReference type="SUPFAM" id="SSF52540">
    <property type="entry name" value="P-loop containing nucleoside triphosphate hydrolases"/>
    <property type="match status" value="1"/>
</dbReference>
<dbReference type="PANTHER" id="PTHR43519">
    <property type="entry name" value="ATP-DEPENDENT RNA HELICASE HRPB"/>
    <property type="match status" value="1"/>
</dbReference>
<organism evidence="7 8">
    <name type="scientific">Flammeovirga aprica JL-4</name>
    <dbReference type="NCBI Taxonomy" id="694437"/>
    <lineage>
        <taxon>Bacteria</taxon>
        <taxon>Pseudomonadati</taxon>
        <taxon>Bacteroidota</taxon>
        <taxon>Cytophagia</taxon>
        <taxon>Cytophagales</taxon>
        <taxon>Flammeovirgaceae</taxon>
        <taxon>Flammeovirga</taxon>
    </lineage>
</organism>
<dbReference type="InterPro" id="IPR010225">
    <property type="entry name" value="HrpB"/>
</dbReference>
<dbReference type="Pfam" id="PF24473">
    <property type="entry name" value="CON_HrpB"/>
    <property type="match status" value="1"/>
</dbReference>
<comment type="caution">
    <text evidence="7">The sequence shown here is derived from an EMBL/GenBank/DDBJ whole genome shotgun (WGS) entry which is preliminary data.</text>
</comment>
<dbReference type="InterPro" id="IPR007502">
    <property type="entry name" value="Helicase-assoc_dom"/>
</dbReference>
<keyword evidence="1" id="KW-0547">Nucleotide-binding</keyword>
<evidence type="ECO:0000256" key="2">
    <source>
        <dbReference type="ARBA" id="ARBA00022801"/>
    </source>
</evidence>
<dbReference type="SMART" id="SM00490">
    <property type="entry name" value="HELICc"/>
    <property type="match status" value="1"/>
</dbReference>
<accession>A0A7X9S0X1</accession>
<dbReference type="PROSITE" id="PS51194">
    <property type="entry name" value="HELICASE_CTER"/>
    <property type="match status" value="1"/>
</dbReference>
<keyword evidence="3 7" id="KW-0347">Helicase</keyword>
<keyword evidence="8" id="KW-1185">Reference proteome</keyword>
<dbReference type="PIRSF" id="PIRSF005496">
    <property type="entry name" value="ATP_hel_hrpB"/>
    <property type="match status" value="1"/>
</dbReference>
<dbReference type="SMART" id="SM00487">
    <property type="entry name" value="DEXDc"/>
    <property type="match status" value="1"/>
</dbReference>
<dbReference type="Proteomes" id="UP000576082">
    <property type="component" value="Unassembled WGS sequence"/>
</dbReference>
<evidence type="ECO:0000313" key="8">
    <source>
        <dbReference type="Proteomes" id="UP000576082"/>
    </source>
</evidence>
<evidence type="ECO:0000256" key="3">
    <source>
        <dbReference type="ARBA" id="ARBA00022806"/>
    </source>
</evidence>
<feature type="domain" description="Helicase ATP-binding" evidence="5">
    <location>
        <begin position="20"/>
        <end position="184"/>
    </location>
</feature>
<dbReference type="InterPro" id="IPR056329">
    <property type="entry name" value="CON_HrpB"/>
</dbReference>
<dbReference type="GO" id="GO:0004386">
    <property type="term" value="F:helicase activity"/>
    <property type="evidence" value="ECO:0007669"/>
    <property type="project" value="UniProtKB-KW"/>
</dbReference>
<dbReference type="PROSITE" id="PS51192">
    <property type="entry name" value="HELICASE_ATP_BIND_1"/>
    <property type="match status" value="1"/>
</dbReference>
<protein>
    <submittedName>
        <fullName evidence="7">ATP-dependent helicase HrpB</fullName>
    </submittedName>
</protein>
<dbReference type="InterPro" id="IPR027417">
    <property type="entry name" value="P-loop_NTPase"/>
</dbReference>
<dbReference type="Pfam" id="PF00270">
    <property type="entry name" value="DEAD"/>
    <property type="match status" value="1"/>
</dbReference>
<dbReference type="GO" id="GO:0005524">
    <property type="term" value="F:ATP binding"/>
    <property type="evidence" value="ECO:0007669"/>
    <property type="project" value="UniProtKB-KW"/>
</dbReference>
<dbReference type="PANTHER" id="PTHR43519:SF1">
    <property type="entry name" value="ATP-DEPENDENT RNA HELICASE HRPB"/>
    <property type="match status" value="1"/>
</dbReference>
<dbReference type="Pfam" id="PF08482">
    <property type="entry name" value="HrpB_C"/>
    <property type="match status" value="1"/>
</dbReference>
<evidence type="ECO:0000313" key="7">
    <source>
        <dbReference type="EMBL" id="NME72127.1"/>
    </source>
</evidence>
<evidence type="ECO:0000256" key="4">
    <source>
        <dbReference type="ARBA" id="ARBA00022840"/>
    </source>
</evidence>
<dbReference type="FunFam" id="3.40.50.300:FF:002125">
    <property type="entry name" value="ATP-dependent helicase HrpB"/>
    <property type="match status" value="1"/>
</dbReference>
<dbReference type="AlphaFoldDB" id="A0A7X9S0X1"/>
<dbReference type="GO" id="GO:0016787">
    <property type="term" value="F:hydrolase activity"/>
    <property type="evidence" value="ECO:0007669"/>
    <property type="project" value="UniProtKB-KW"/>
</dbReference>
<evidence type="ECO:0000259" key="5">
    <source>
        <dbReference type="PROSITE" id="PS51192"/>
    </source>
</evidence>
<proteinExistence type="predicted"/>